<organism evidence="3 4">
    <name type="scientific">Trichonephila clavata</name>
    <name type="common">Joro spider</name>
    <name type="synonym">Nephila clavata</name>
    <dbReference type="NCBI Taxonomy" id="2740835"/>
    <lineage>
        <taxon>Eukaryota</taxon>
        <taxon>Metazoa</taxon>
        <taxon>Ecdysozoa</taxon>
        <taxon>Arthropoda</taxon>
        <taxon>Chelicerata</taxon>
        <taxon>Arachnida</taxon>
        <taxon>Araneae</taxon>
        <taxon>Araneomorphae</taxon>
        <taxon>Entelegynae</taxon>
        <taxon>Araneoidea</taxon>
        <taxon>Nephilidae</taxon>
        <taxon>Trichonephila</taxon>
    </lineage>
</organism>
<gene>
    <name evidence="3" type="primary">NCL1_57071</name>
    <name evidence="3" type="ORF">TNCT_154721</name>
</gene>
<reference evidence="3" key="1">
    <citation type="submission" date="2020-07" db="EMBL/GenBank/DDBJ databases">
        <title>Multicomponent nature underlies the extraordinary mechanical properties of spider dragline silk.</title>
        <authorList>
            <person name="Kono N."/>
            <person name="Nakamura H."/>
            <person name="Mori M."/>
            <person name="Yoshida Y."/>
            <person name="Ohtoshi R."/>
            <person name="Malay A.D."/>
            <person name="Moran D.A.P."/>
            <person name="Tomita M."/>
            <person name="Numata K."/>
            <person name="Arakawa K."/>
        </authorList>
    </citation>
    <scope>NUCLEOTIDE SEQUENCE</scope>
</reference>
<dbReference type="SMART" id="SM00277">
    <property type="entry name" value="GRAN"/>
    <property type="match status" value="1"/>
</dbReference>
<dbReference type="Proteomes" id="UP000887116">
    <property type="component" value="Unassembled WGS sequence"/>
</dbReference>
<name>A0A8X6M414_TRICU</name>
<dbReference type="EMBL" id="BMAO01039736">
    <property type="protein sequence ID" value="GFR33356.1"/>
    <property type="molecule type" value="Genomic_DNA"/>
</dbReference>
<evidence type="ECO:0000259" key="2">
    <source>
        <dbReference type="SMART" id="SM00277"/>
    </source>
</evidence>
<dbReference type="SUPFAM" id="SSF57277">
    <property type="entry name" value="Granulin repeat"/>
    <property type="match status" value="1"/>
</dbReference>
<keyword evidence="4" id="KW-1185">Reference proteome</keyword>
<dbReference type="OrthoDB" id="5854875at2759"/>
<dbReference type="InterPro" id="IPR000118">
    <property type="entry name" value="Granulin"/>
</dbReference>
<dbReference type="Gene3D" id="2.10.25.160">
    <property type="entry name" value="Granulin"/>
    <property type="match status" value="1"/>
</dbReference>
<feature type="domain" description="Granulins" evidence="2">
    <location>
        <begin position="76"/>
        <end position="112"/>
    </location>
</feature>
<comment type="caution">
    <text evidence="3">The sequence shown here is derived from an EMBL/GenBank/DDBJ whole genome shotgun (WGS) entry which is preliminary data.</text>
</comment>
<evidence type="ECO:0000256" key="1">
    <source>
        <dbReference type="ARBA" id="ARBA00023157"/>
    </source>
</evidence>
<keyword evidence="1" id="KW-1015">Disulfide bond</keyword>
<dbReference type="Pfam" id="PF00396">
    <property type="entry name" value="Granulin"/>
    <property type="match status" value="1"/>
</dbReference>
<sequence>MPVVIIPQLFAVRTNFIVARMEVFVTIPDSVFTTIIPFLVYIENDCFCKTPKTQECVEKMKSMEMTEASKIEIVPCDEKSFCLDGNTCCPLASGAYGCCKWPSAVCCPDKRAVVLMEAFVMA</sequence>
<evidence type="ECO:0000313" key="3">
    <source>
        <dbReference type="EMBL" id="GFR33356.1"/>
    </source>
</evidence>
<protein>
    <submittedName>
        <fullName evidence="3">Granulin</fullName>
    </submittedName>
</protein>
<accession>A0A8X6M414</accession>
<evidence type="ECO:0000313" key="4">
    <source>
        <dbReference type="Proteomes" id="UP000887116"/>
    </source>
</evidence>
<proteinExistence type="predicted"/>
<dbReference type="InterPro" id="IPR037277">
    <property type="entry name" value="Granulin_sf"/>
</dbReference>
<dbReference type="AlphaFoldDB" id="A0A8X6M414"/>